<dbReference type="RefSeq" id="WP_162388311.1">
    <property type="nucleotide sequence ID" value="NZ_CP045997.1"/>
</dbReference>
<keyword evidence="2" id="KW-1185">Reference proteome</keyword>
<evidence type="ECO:0000313" key="2">
    <source>
        <dbReference type="Proteomes" id="UP000464577"/>
    </source>
</evidence>
<protein>
    <submittedName>
        <fullName evidence="1">Uncharacterized protein</fullName>
    </submittedName>
</protein>
<gene>
    <name evidence="1" type="ORF">GJR95_24100</name>
</gene>
<proteinExistence type="predicted"/>
<sequence length="124" mass="13692">MPFVKVDYELTVDEQFVAMQLVMFNQESMANLQNDRPAVVPPTFKSQPVNSFDEAYIVNPSNQFVKIFAVGTGNEGFDFTMTLTFTAVDQDLRPLSAPFSPAAPLRAVVNGAGIATLDQTVRWV</sequence>
<dbReference type="AlphaFoldDB" id="A0A6P1W001"/>
<dbReference type="KEGG" id="senf:GJR95_24100"/>
<reference evidence="1 2" key="1">
    <citation type="submission" date="2019-11" db="EMBL/GenBank/DDBJ databases">
        <title>Spirosoma endbachense sp. nov., isolated from a natural salt meadow.</title>
        <authorList>
            <person name="Rojas J."/>
            <person name="Ambika Manirajan B."/>
            <person name="Ratering S."/>
            <person name="Suarez C."/>
            <person name="Geissler-Plaum R."/>
            <person name="Schnell S."/>
        </authorList>
    </citation>
    <scope>NUCLEOTIDE SEQUENCE [LARGE SCALE GENOMIC DNA]</scope>
    <source>
        <strain evidence="1 2">I-24</strain>
    </source>
</reference>
<name>A0A6P1W001_9BACT</name>
<accession>A0A6P1W001</accession>
<dbReference type="Proteomes" id="UP000464577">
    <property type="component" value="Chromosome"/>
</dbReference>
<organism evidence="1 2">
    <name type="scientific">Spirosoma endbachense</name>
    <dbReference type="NCBI Taxonomy" id="2666025"/>
    <lineage>
        <taxon>Bacteria</taxon>
        <taxon>Pseudomonadati</taxon>
        <taxon>Bacteroidota</taxon>
        <taxon>Cytophagia</taxon>
        <taxon>Cytophagales</taxon>
        <taxon>Cytophagaceae</taxon>
        <taxon>Spirosoma</taxon>
    </lineage>
</organism>
<dbReference type="EMBL" id="CP045997">
    <property type="protein sequence ID" value="QHV97898.1"/>
    <property type="molecule type" value="Genomic_DNA"/>
</dbReference>
<evidence type="ECO:0000313" key="1">
    <source>
        <dbReference type="EMBL" id="QHV97898.1"/>
    </source>
</evidence>